<comment type="similarity">
    <text evidence="2">Belongs to the class-I pyridoxal-phosphate-dependent aminotransferase family.</text>
</comment>
<dbReference type="Proteomes" id="UP000015105">
    <property type="component" value="Chromosome 3D"/>
</dbReference>
<dbReference type="Gramene" id="AET3Gv20269000.10">
    <property type="protein sequence ID" value="AET3Gv20269000.10"/>
    <property type="gene ID" value="AET3Gv20269000"/>
</dbReference>
<evidence type="ECO:0000256" key="4">
    <source>
        <dbReference type="ARBA" id="ARBA00022679"/>
    </source>
</evidence>
<reference evidence="8" key="4">
    <citation type="submission" date="2019-03" db="UniProtKB">
        <authorList>
            <consortium name="EnsemblPlants"/>
        </authorList>
    </citation>
    <scope>IDENTIFICATION</scope>
</reference>
<evidence type="ECO:0000313" key="9">
    <source>
        <dbReference type="Proteomes" id="UP000015105"/>
    </source>
</evidence>
<comment type="cofactor">
    <cofactor evidence="1">
        <name>pyridoxal 5'-phosphate</name>
        <dbReference type="ChEBI" id="CHEBI:597326"/>
    </cofactor>
</comment>
<evidence type="ECO:0000256" key="6">
    <source>
        <dbReference type="SAM" id="MobiDB-lite"/>
    </source>
</evidence>
<sequence>SHFILTPNGCRFKIDDPTLYYTVSKERERSTLILLLLQRPGWPRKSREETEKKNRKNSGKKRLGSSNLSPSISRGFLVCLPTTCLRLAFGVGERASSGSVGDYTPRVPGSWRRGEAMGSFAKLAKRCVETEAPVMVKIQELLRGATDVMSLAQGIVYWQPPEAALNKVKEIVWEPATSKYGADDGLPELREALLEKLRRENKLTKSSVMVTAGANQAFVNLVLTLCDAGDSVVMFAPYYFNSFMSFQMTGVTDILVGASNPKTLHPDVDWLEKVLKESNPIPKLVTVVNPGNPSGAFIPKPMLQRISDLCRNAGAWLVVDNTYEYFMYDKMEHYCLEDDHIVNLFSFSKAYGMMGWRVGYIAYPSEADGFHAQLLKVQDNIPICASIIGQRLALYSLEAGPEWIRERVNDLVKNRELLVEAMSPLGEDAVKGGEGAIYLWAKLPDNCSDDFEVVRWLATKHGVAVIPGSASGGPGYIRVSFGGLKEEDTRLAGERLRRGLQELVTDGMVQ</sequence>
<dbReference type="AlphaFoldDB" id="A0A453E9S4"/>
<dbReference type="Gene3D" id="3.40.640.10">
    <property type="entry name" value="Type I PLP-dependent aspartate aminotransferase-like (Major domain)"/>
    <property type="match status" value="1"/>
</dbReference>
<dbReference type="GO" id="GO:0006520">
    <property type="term" value="P:amino acid metabolic process"/>
    <property type="evidence" value="ECO:0007669"/>
    <property type="project" value="InterPro"/>
</dbReference>
<dbReference type="EnsemblPlants" id="AET3Gv20269000.10">
    <property type="protein sequence ID" value="AET3Gv20269000.10"/>
    <property type="gene ID" value="AET3Gv20269000"/>
</dbReference>
<evidence type="ECO:0000313" key="8">
    <source>
        <dbReference type="EnsemblPlants" id="AET3Gv20269000.10"/>
    </source>
</evidence>
<reference evidence="9" key="2">
    <citation type="journal article" date="2017" name="Nat. Plants">
        <title>The Aegilops tauschii genome reveals multiple impacts of transposons.</title>
        <authorList>
            <person name="Zhao G."/>
            <person name="Zou C."/>
            <person name="Li K."/>
            <person name="Wang K."/>
            <person name="Li T."/>
            <person name="Gao L."/>
            <person name="Zhang X."/>
            <person name="Wang H."/>
            <person name="Yang Z."/>
            <person name="Liu X."/>
            <person name="Jiang W."/>
            <person name="Mao L."/>
            <person name="Kong X."/>
            <person name="Jiao Y."/>
            <person name="Jia J."/>
        </authorList>
    </citation>
    <scope>NUCLEOTIDE SEQUENCE [LARGE SCALE GENOMIC DNA]</scope>
    <source>
        <strain evidence="9">cv. AL8/78</strain>
    </source>
</reference>
<reference evidence="9" key="1">
    <citation type="journal article" date="2014" name="Science">
        <title>Ancient hybridizations among the ancestral genomes of bread wheat.</title>
        <authorList>
            <consortium name="International Wheat Genome Sequencing Consortium,"/>
            <person name="Marcussen T."/>
            <person name="Sandve S.R."/>
            <person name="Heier L."/>
            <person name="Spannagl M."/>
            <person name="Pfeifer M."/>
            <person name="Jakobsen K.S."/>
            <person name="Wulff B.B."/>
            <person name="Steuernagel B."/>
            <person name="Mayer K.F."/>
            <person name="Olsen O.A."/>
        </authorList>
    </citation>
    <scope>NUCLEOTIDE SEQUENCE [LARGE SCALE GENOMIC DNA]</scope>
    <source>
        <strain evidence="9">cv. AL8/78</strain>
    </source>
</reference>
<dbReference type="InterPro" id="IPR015421">
    <property type="entry name" value="PyrdxlP-dep_Trfase_major"/>
</dbReference>
<feature type="region of interest" description="Disordered" evidence="6">
    <location>
        <begin position="44"/>
        <end position="67"/>
    </location>
</feature>
<dbReference type="PANTHER" id="PTHR46383">
    <property type="entry name" value="ASPARTATE AMINOTRANSFERASE"/>
    <property type="match status" value="1"/>
</dbReference>
<dbReference type="CDD" id="cd00609">
    <property type="entry name" value="AAT_like"/>
    <property type="match status" value="1"/>
</dbReference>
<dbReference type="PANTHER" id="PTHR46383:SF5">
    <property type="entry name" value="AMINOTRANSFERASE CLASS I_CLASSII DOMAIN-CONTAINING PROTEIN"/>
    <property type="match status" value="1"/>
</dbReference>
<evidence type="ECO:0000256" key="5">
    <source>
        <dbReference type="ARBA" id="ARBA00022898"/>
    </source>
</evidence>
<dbReference type="PROSITE" id="PS00105">
    <property type="entry name" value="AA_TRANSFER_CLASS_1"/>
    <property type="match status" value="1"/>
</dbReference>
<keyword evidence="3" id="KW-0032">Aminotransferase</keyword>
<dbReference type="InterPro" id="IPR004838">
    <property type="entry name" value="NHTrfase_class1_PyrdxlP-BS"/>
</dbReference>
<name>A0A453E9S4_AEGTS</name>
<dbReference type="Pfam" id="PF00155">
    <property type="entry name" value="Aminotran_1_2"/>
    <property type="match status" value="1"/>
</dbReference>
<keyword evidence="9" id="KW-1185">Reference proteome</keyword>
<dbReference type="GO" id="GO:0030170">
    <property type="term" value="F:pyridoxal phosphate binding"/>
    <property type="evidence" value="ECO:0007669"/>
    <property type="project" value="InterPro"/>
</dbReference>
<organism evidence="8 9">
    <name type="scientific">Aegilops tauschii subsp. strangulata</name>
    <name type="common">Goatgrass</name>
    <dbReference type="NCBI Taxonomy" id="200361"/>
    <lineage>
        <taxon>Eukaryota</taxon>
        <taxon>Viridiplantae</taxon>
        <taxon>Streptophyta</taxon>
        <taxon>Embryophyta</taxon>
        <taxon>Tracheophyta</taxon>
        <taxon>Spermatophyta</taxon>
        <taxon>Magnoliopsida</taxon>
        <taxon>Liliopsida</taxon>
        <taxon>Poales</taxon>
        <taxon>Poaceae</taxon>
        <taxon>BOP clade</taxon>
        <taxon>Pooideae</taxon>
        <taxon>Triticodae</taxon>
        <taxon>Triticeae</taxon>
        <taxon>Triticinae</taxon>
        <taxon>Aegilops</taxon>
    </lineage>
</organism>
<evidence type="ECO:0000259" key="7">
    <source>
        <dbReference type="Pfam" id="PF00155"/>
    </source>
</evidence>
<reference evidence="8" key="3">
    <citation type="journal article" date="2017" name="Nature">
        <title>Genome sequence of the progenitor of the wheat D genome Aegilops tauschii.</title>
        <authorList>
            <person name="Luo M.C."/>
            <person name="Gu Y.Q."/>
            <person name="Puiu D."/>
            <person name="Wang H."/>
            <person name="Twardziok S.O."/>
            <person name="Deal K.R."/>
            <person name="Huo N."/>
            <person name="Zhu T."/>
            <person name="Wang L."/>
            <person name="Wang Y."/>
            <person name="McGuire P.E."/>
            <person name="Liu S."/>
            <person name="Long H."/>
            <person name="Ramasamy R.K."/>
            <person name="Rodriguez J.C."/>
            <person name="Van S.L."/>
            <person name="Yuan L."/>
            <person name="Wang Z."/>
            <person name="Xia Z."/>
            <person name="Xiao L."/>
            <person name="Anderson O.D."/>
            <person name="Ouyang S."/>
            <person name="Liang Y."/>
            <person name="Zimin A.V."/>
            <person name="Pertea G."/>
            <person name="Qi P."/>
            <person name="Bennetzen J.L."/>
            <person name="Dai X."/>
            <person name="Dawson M.W."/>
            <person name="Muller H.G."/>
            <person name="Kugler K."/>
            <person name="Rivarola-Duarte L."/>
            <person name="Spannagl M."/>
            <person name="Mayer K.F.X."/>
            <person name="Lu F.H."/>
            <person name="Bevan M.W."/>
            <person name="Leroy P."/>
            <person name="Li P."/>
            <person name="You F.M."/>
            <person name="Sun Q."/>
            <person name="Liu Z."/>
            <person name="Lyons E."/>
            <person name="Wicker T."/>
            <person name="Salzberg S.L."/>
            <person name="Devos K.M."/>
            <person name="Dvorak J."/>
        </authorList>
    </citation>
    <scope>NUCLEOTIDE SEQUENCE [LARGE SCALE GENOMIC DNA]</scope>
    <source>
        <strain evidence="8">cv. AL8/78</strain>
    </source>
</reference>
<keyword evidence="4" id="KW-0808">Transferase</keyword>
<dbReference type="GO" id="GO:0008483">
    <property type="term" value="F:transaminase activity"/>
    <property type="evidence" value="ECO:0007669"/>
    <property type="project" value="UniProtKB-KW"/>
</dbReference>
<evidence type="ECO:0000256" key="2">
    <source>
        <dbReference type="ARBA" id="ARBA00007441"/>
    </source>
</evidence>
<keyword evidence="5" id="KW-0663">Pyridoxal phosphate</keyword>
<dbReference type="SUPFAM" id="SSF53383">
    <property type="entry name" value="PLP-dependent transferases"/>
    <property type="match status" value="1"/>
</dbReference>
<dbReference type="InterPro" id="IPR015424">
    <property type="entry name" value="PyrdxlP-dep_Trfase"/>
</dbReference>
<reference evidence="8" key="5">
    <citation type="journal article" date="2021" name="G3 (Bethesda)">
        <title>Aegilops tauschii genome assembly Aet v5.0 features greater sequence contiguity and improved annotation.</title>
        <authorList>
            <person name="Wang L."/>
            <person name="Zhu T."/>
            <person name="Rodriguez J.C."/>
            <person name="Deal K.R."/>
            <person name="Dubcovsky J."/>
            <person name="McGuire P.E."/>
            <person name="Lux T."/>
            <person name="Spannagl M."/>
            <person name="Mayer K.F.X."/>
            <person name="Baldrich P."/>
            <person name="Meyers B.C."/>
            <person name="Huo N."/>
            <person name="Gu Y.Q."/>
            <person name="Zhou H."/>
            <person name="Devos K.M."/>
            <person name="Bennetzen J.L."/>
            <person name="Unver T."/>
            <person name="Budak H."/>
            <person name="Gulick P.J."/>
            <person name="Galiba G."/>
            <person name="Kalapos B."/>
            <person name="Nelson D.R."/>
            <person name="Li P."/>
            <person name="You F.M."/>
            <person name="Luo M.C."/>
            <person name="Dvorak J."/>
        </authorList>
    </citation>
    <scope>NUCLEOTIDE SEQUENCE [LARGE SCALE GENOMIC DNA]</scope>
    <source>
        <strain evidence="8">cv. AL8/78</strain>
    </source>
</reference>
<dbReference type="InterPro" id="IPR004839">
    <property type="entry name" value="Aminotransferase_I/II_large"/>
</dbReference>
<feature type="domain" description="Aminotransferase class I/classII large" evidence="7">
    <location>
        <begin position="146"/>
        <end position="492"/>
    </location>
</feature>
<dbReference type="InterPro" id="IPR050596">
    <property type="entry name" value="AspAT/PAT-like"/>
</dbReference>
<accession>A0A453E9S4</accession>
<feature type="compositionally biased region" description="Basic residues" evidence="6">
    <location>
        <begin position="53"/>
        <end position="63"/>
    </location>
</feature>
<evidence type="ECO:0000256" key="1">
    <source>
        <dbReference type="ARBA" id="ARBA00001933"/>
    </source>
</evidence>
<proteinExistence type="inferred from homology"/>
<evidence type="ECO:0000256" key="3">
    <source>
        <dbReference type="ARBA" id="ARBA00022576"/>
    </source>
</evidence>
<protein>
    <recommendedName>
        <fullName evidence="7">Aminotransferase class I/classII large domain-containing protein</fullName>
    </recommendedName>
</protein>